<gene>
    <name evidence="1" type="ORF">GCM10022378_10060</name>
</gene>
<evidence type="ECO:0000313" key="1">
    <source>
        <dbReference type="EMBL" id="GAA3721950.1"/>
    </source>
</evidence>
<comment type="caution">
    <text evidence="1">The sequence shown here is derived from an EMBL/GenBank/DDBJ whole genome shotgun (WGS) entry which is preliminary data.</text>
</comment>
<keyword evidence="2" id="KW-1185">Reference proteome</keyword>
<dbReference type="EMBL" id="BAABCK010000020">
    <property type="protein sequence ID" value="GAA3721950.1"/>
    <property type="molecule type" value="Genomic_DNA"/>
</dbReference>
<dbReference type="SUPFAM" id="SSF52540">
    <property type="entry name" value="P-loop containing nucleoside triphosphate hydrolases"/>
    <property type="match status" value="1"/>
</dbReference>
<dbReference type="Gene3D" id="3.40.50.300">
    <property type="entry name" value="P-loop containing nucleotide triphosphate hydrolases"/>
    <property type="match status" value="1"/>
</dbReference>
<sequence>MKVIEFTGNPGSGKTALYKALYTSMKKNNFCVDSDDITKILGFKRKNKIIKYLMLIIYIFKEPNHAKPFIHIFIAQKKYSWHNFRFLINAMEHFYIGLLIKNEYEKVDYIIYDSGILHKLWSSTKYGELIDRAYFDSLVNEISMHLTIINIEVKVGKRISIERMQKRLNKTSIFDHLSSNDMLNALTSNEKQLEKMQNAINKNKNILKVKLNGLNSINYNTNIILNEINYKTLG</sequence>
<organism evidence="1 2">
    <name type="scientific">Salinicoccus jeotgali</name>
    <dbReference type="NCBI Taxonomy" id="381634"/>
    <lineage>
        <taxon>Bacteria</taxon>
        <taxon>Bacillati</taxon>
        <taxon>Bacillota</taxon>
        <taxon>Bacilli</taxon>
        <taxon>Bacillales</taxon>
        <taxon>Staphylococcaceae</taxon>
        <taxon>Salinicoccus</taxon>
    </lineage>
</organism>
<protein>
    <submittedName>
        <fullName evidence="1">Uncharacterized protein</fullName>
    </submittedName>
</protein>
<evidence type="ECO:0000313" key="2">
    <source>
        <dbReference type="Proteomes" id="UP001500920"/>
    </source>
</evidence>
<name>A0ABP7EQ15_9STAP</name>
<dbReference type="Proteomes" id="UP001500920">
    <property type="component" value="Unassembled WGS sequence"/>
</dbReference>
<proteinExistence type="predicted"/>
<accession>A0ABP7EQ15</accession>
<dbReference type="RefSeq" id="WP_344702041.1">
    <property type="nucleotide sequence ID" value="NZ_BAABCK010000020.1"/>
</dbReference>
<reference evidence="2" key="1">
    <citation type="journal article" date="2019" name="Int. J. Syst. Evol. Microbiol.">
        <title>The Global Catalogue of Microorganisms (GCM) 10K type strain sequencing project: providing services to taxonomists for standard genome sequencing and annotation.</title>
        <authorList>
            <consortium name="The Broad Institute Genomics Platform"/>
            <consortium name="The Broad Institute Genome Sequencing Center for Infectious Disease"/>
            <person name="Wu L."/>
            <person name="Ma J."/>
        </authorList>
    </citation>
    <scope>NUCLEOTIDE SEQUENCE [LARGE SCALE GENOMIC DNA]</scope>
    <source>
        <strain evidence="2">JCM 16981</strain>
    </source>
</reference>
<dbReference type="InterPro" id="IPR027417">
    <property type="entry name" value="P-loop_NTPase"/>
</dbReference>